<evidence type="ECO:0000256" key="4">
    <source>
        <dbReference type="ARBA" id="ARBA00022842"/>
    </source>
</evidence>
<dbReference type="GO" id="GO:0043022">
    <property type="term" value="F:ribosome binding"/>
    <property type="evidence" value="ECO:0007669"/>
    <property type="project" value="TreeGrafter"/>
</dbReference>
<dbReference type="PRINTS" id="PR00326">
    <property type="entry name" value="GTP1OBG"/>
</dbReference>
<evidence type="ECO:0000256" key="9">
    <source>
        <dbReference type="SAM" id="Coils"/>
    </source>
</evidence>
<evidence type="ECO:0000313" key="12">
    <source>
        <dbReference type="Proteomes" id="UP000886743"/>
    </source>
</evidence>
<dbReference type="Pfam" id="PF13167">
    <property type="entry name" value="GTP-bdg_N"/>
    <property type="match status" value="1"/>
</dbReference>
<feature type="domain" description="Hflx-type G" evidence="10">
    <location>
        <begin position="203"/>
        <end position="368"/>
    </location>
</feature>
<dbReference type="Proteomes" id="UP000886743">
    <property type="component" value="Unassembled WGS sequence"/>
</dbReference>
<dbReference type="InterPro" id="IPR032305">
    <property type="entry name" value="GTP-bd_M"/>
</dbReference>
<dbReference type="InterPro" id="IPR030394">
    <property type="entry name" value="G_HFLX_dom"/>
</dbReference>
<dbReference type="PANTHER" id="PTHR10229">
    <property type="entry name" value="GTP-BINDING PROTEIN HFLX"/>
    <property type="match status" value="1"/>
</dbReference>
<dbReference type="PIRSF" id="PIRSF006809">
    <property type="entry name" value="GTP-binding_hflX_prd"/>
    <property type="match status" value="1"/>
</dbReference>
<comment type="caution">
    <text evidence="11">The sequence shown here is derived from an EMBL/GenBank/DDBJ whole genome shotgun (WGS) entry which is preliminary data.</text>
</comment>
<keyword evidence="1 6" id="KW-0963">Cytoplasm</keyword>
<dbReference type="SUPFAM" id="SSF52540">
    <property type="entry name" value="P-loop containing nucleoside triphosphate hydrolases"/>
    <property type="match status" value="1"/>
</dbReference>
<sequence length="425" mass="46511">MYETEQKIEKAILCGVHTGSGDALRDTTEESIAELEELARTAGVEVVGYLVQNKKSPDAATYIGDGKLDELKAAADGLGAETVIFDDELSPVQVRNISDHLGCKVIDRTTLILDIFAMRAATKEGKIQVELAQLRYMLPRLTGMGQALSRLGGGIGTRGPGETKLETDRRHIRRRIEFLSDELKEVEKHRSLLRARRKKDNKTVVALVGYTNAGKSTLLNLLTGAQALAEDKLFATLDPTQRSLTLSDNRELLLVDTVGFIRKLPHHLVKAFKSTLEEAALADVLLHVIDVSNDEYQSHIEVVEQILQELGAGGKPTIAVLNKMDLAQEKVIPNAIASCVRTVPISAAEQTGIDALLEAIEEVAPGRKREVALCIPYSAARLVSDLHENQVVLHEEYAETGVLVTALVDAACYHAVRQYVTDRQV</sequence>
<accession>A0A9D1NGF6</accession>
<dbReference type="GO" id="GO:0003924">
    <property type="term" value="F:GTPase activity"/>
    <property type="evidence" value="ECO:0007669"/>
    <property type="project" value="UniProtKB-UniRule"/>
</dbReference>
<feature type="binding site" evidence="8">
    <location>
        <position position="216"/>
    </location>
    <ligand>
        <name>Mg(2+)</name>
        <dbReference type="ChEBI" id="CHEBI:18420"/>
    </ligand>
</feature>
<feature type="binding site" evidence="7">
    <location>
        <begin position="234"/>
        <end position="238"/>
    </location>
    <ligand>
        <name>GTP</name>
        <dbReference type="ChEBI" id="CHEBI:37565"/>
    </ligand>
</feature>
<organism evidence="11 12">
    <name type="scientific">Candidatus Aphodoplasma excrementigallinarum</name>
    <dbReference type="NCBI Taxonomy" id="2840673"/>
    <lineage>
        <taxon>Bacteria</taxon>
        <taxon>Bacillati</taxon>
        <taxon>Bacillota</taxon>
        <taxon>Clostridia</taxon>
        <taxon>Eubacteriales</taxon>
        <taxon>Candidatus Aphodoplasma</taxon>
    </lineage>
</organism>
<feature type="binding site" evidence="7">
    <location>
        <begin position="209"/>
        <end position="216"/>
    </location>
    <ligand>
        <name>GTP</name>
        <dbReference type="ChEBI" id="CHEBI:37565"/>
    </ligand>
</feature>
<dbReference type="GO" id="GO:0005525">
    <property type="term" value="F:GTP binding"/>
    <property type="evidence" value="ECO:0007669"/>
    <property type="project" value="UniProtKB-UniRule"/>
</dbReference>
<gene>
    <name evidence="6 11" type="primary">hflX</name>
    <name evidence="11" type="ORF">IAC74_03695</name>
</gene>
<evidence type="ECO:0000256" key="6">
    <source>
        <dbReference type="HAMAP-Rule" id="MF_00900"/>
    </source>
</evidence>
<dbReference type="Gene3D" id="3.40.50.11060">
    <property type="entry name" value="GTPase HflX, N-terminal domain"/>
    <property type="match status" value="1"/>
</dbReference>
<reference evidence="11" key="1">
    <citation type="submission" date="2020-10" db="EMBL/GenBank/DDBJ databases">
        <authorList>
            <person name="Gilroy R."/>
        </authorList>
    </citation>
    <scope>NUCLEOTIDE SEQUENCE</scope>
    <source>
        <strain evidence="11">4920</strain>
    </source>
</reference>
<feature type="coiled-coil region" evidence="9">
    <location>
        <begin position="169"/>
        <end position="196"/>
    </location>
</feature>
<keyword evidence="4 8" id="KW-0460">Magnesium</keyword>
<comment type="subcellular location">
    <subcellularLocation>
        <location evidence="6">Cytoplasm</location>
    </subcellularLocation>
    <text evidence="6">May associate with membranes.</text>
</comment>
<evidence type="ECO:0000259" key="10">
    <source>
        <dbReference type="PROSITE" id="PS51705"/>
    </source>
</evidence>
<comment type="function">
    <text evidence="6">GTPase that associates with the 50S ribosomal subunit and may have a role during protein synthesis or ribosome biogenesis.</text>
</comment>
<feature type="binding site" evidence="7">
    <location>
        <begin position="256"/>
        <end position="259"/>
    </location>
    <ligand>
        <name>GTP</name>
        <dbReference type="ChEBI" id="CHEBI:37565"/>
    </ligand>
</feature>
<dbReference type="Pfam" id="PF16360">
    <property type="entry name" value="GTP-bdg_M"/>
    <property type="match status" value="1"/>
</dbReference>
<keyword evidence="9" id="KW-0175">Coiled coil</keyword>
<keyword evidence="2 8" id="KW-0479">Metal-binding</keyword>
<protein>
    <recommendedName>
        <fullName evidence="6">GTPase HflX</fullName>
    </recommendedName>
    <alternativeName>
        <fullName evidence="6">GTP-binding protein HflX</fullName>
    </alternativeName>
</protein>
<feature type="binding site" evidence="7">
    <location>
        <begin position="322"/>
        <end position="325"/>
    </location>
    <ligand>
        <name>GTP</name>
        <dbReference type="ChEBI" id="CHEBI:37565"/>
    </ligand>
</feature>
<dbReference type="Pfam" id="PF01926">
    <property type="entry name" value="MMR_HSR1"/>
    <property type="match status" value="1"/>
</dbReference>
<dbReference type="HAMAP" id="MF_00900">
    <property type="entry name" value="GTPase_HflX"/>
    <property type="match status" value="1"/>
</dbReference>
<dbReference type="FunFam" id="3.40.50.11060:FF:000001">
    <property type="entry name" value="GTPase HflX"/>
    <property type="match status" value="1"/>
</dbReference>
<reference evidence="11" key="2">
    <citation type="journal article" date="2021" name="PeerJ">
        <title>Extensive microbial diversity within the chicken gut microbiome revealed by metagenomics and culture.</title>
        <authorList>
            <person name="Gilroy R."/>
            <person name="Ravi A."/>
            <person name="Getino M."/>
            <person name="Pursley I."/>
            <person name="Horton D.L."/>
            <person name="Alikhan N.F."/>
            <person name="Baker D."/>
            <person name="Gharbi K."/>
            <person name="Hall N."/>
            <person name="Watson M."/>
            <person name="Adriaenssens E.M."/>
            <person name="Foster-Nyarko E."/>
            <person name="Jarju S."/>
            <person name="Secka A."/>
            <person name="Antonio M."/>
            <person name="Oren A."/>
            <person name="Chaudhuri R.R."/>
            <person name="La Ragione R."/>
            <person name="Hildebrand F."/>
            <person name="Pallen M.J."/>
        </authorList>
    </citation>
    <scope>NUCLEOTIDE SEQUENCE</scope>
    <source>
        <strain evidence="11">4920</strain>
    </source>
</reference>
<evidence type="ECO:0000256" key="7">
    <source>
        <dbReference type="PIRSR" id="PIRSR006809-1"/>
    </source>
</evidence>
<dbReference type="InterPro" id="IPR027417">
    <property type="entry name" value="P-loop_NTPase"/>
</dbReference>
<evidence type="ECO:0000256" key="3">
    <source>
        <dbReference type="ARBA" id="ARBA00022741"/>
    </source>
</evidence>
<dbReference type="InterPro" id="IPR016496">
    <property type="entry name" value="GTPase_HflX"/>
</dbReference>
<dbReference type="NCBIfam" id="TIGR03156">
    <property type="entry name" value="GTP_HflX"/>
    <property type="match status" value="1"/>
</dbReference>
<dbReference type="EMBL" id="DVOF01000111">
    <property type="protein sequence ID" value="HIV02653.1"/>
    <property type="molecule type" value="Genomic_DNA"/>
</dbReference>
<evidence type="ECO:0000256" key="1">
    <source>
        <dbReference type="ARBA" id="ARBA00022490"/>
    </source>
</evidence>
<dbReference type="AlphaFoldDB" id="A0A9D1NGF6"/>
<comment type="cofactor">
    <cofactor evidence="8">
        <name>Mg(2+)</name>
        <dbReference type="ChEBI" id="CHEBI:18420"/>
    </cofactor>
</comment>
<dbReference type="PANTHER" id="PTHR10229:SF0">
    <property type="entry name" value="GTP-BINDING PROTEIN 6-RELATED"/>
    <property type="match status" value="1"/>
</dbReference>
<dbReference type="GO" id="GO:0005737">
    <property type="term" value="C:cytoplasm"/>
    <property type="evidence" value="ECO:0007669"/>
    <property type="project" value="UniProtKB-SubCell"/>
</dbReference>
<proteinExistence type="inferred from homology"/>
<dbReference type="Gene3D" id="6.10.250.2860">
    <property type="match status" value="1"/>
</dbReference>
<keyword evidence="3 6" id="KW-0547">Nucleotide-binding</keyword>
<evidence type="ECO:0000256" key="5">
    <source>
        <dbReference type="ARBA" id="ARBA00023134"/>
    </source>
</evidence>
<dbReference type="GO" id="GO:0046872">
    <property type="term" value="F:metal ion binding"/>
    <property type="evidence" value="ECO:0007669"/>
    <property type="project" value="UniProtKB-KW"/>
</dbReference>
<evidence type="ECO:0000256" key="2">
    <source>
        <dbReference type="ARBA" id="ARBA00022723"/>
    </source>
</evidence>
<evidence type="ECO:0000313" key="11">
    <source>
        <dbReference type="EMBL" id="HIV02653.1"/>
    </source>
</evidence>
<dbReference type="Gene3D" id="3.40.50.300">
    <property type="entry name" value="P-loop containing nucleotide triphosphate hydrolases"/>
    <property type="match status" value="1"/>
</dbReference>
<dbReference type="InterPro" id="IPR025121">
    <property type="entry name" value="GTPase_HflX_N"/>
</dbReference>
<dbReference type="PROSITE" id="PS51705">
    <property type="entry name" value="G_HFLX"/>
    <property type="match status" value="1"/>
</dbReference>
<dbReference type="InterPro" id="IPR005225">
    <property type="entry name" value="Small_GTP-bd"/>
</dbReference>
<dbReference type="CDD" id="cd01878">
    <property type="entry name" value="HflX"/>
    <property type="match status" value="1"/>
</dbReference>
<feature type="binding site" evidence="8">
    <location>
        <position position="236"/>
    </location>
    <ligand>
        <name>Mg(2+)</name>
        <dbReference type="ChEBI" id="CHEBI:18420"/>
    </ligand>
</feature>
<evidence type="ECO:0000256" key="8">
    <source>
        <dbReference type="PIRSR" id="PIRSR006809-2"/>
    </source>
</evidence>
<dbReference type="InterPro" id="IPR042108">
    <property type="entry name" value="GTPase_HflX_N_sf"/>
</dbReference>
<name>A0A9D1NGF6_9FIRM</name>
<dbReference type="NCBIfam" id="TIGR00231">
    <property type="entry name" value="small_GTP"/>
    <property type="match status" value="1"/>
</dbReference>
<comment type="similarity">
    <text evidence="6">Belongs to the TRAFAC class OBG-HflX-like GTPase superfamily. HflX GTPase family.</text>
</comment>
<comment type="subunit">
    <text evidence="6">Monomer. Associates with the 50S ribosomal subunit.</text>
</comment>
<dbReference type="InterPro" id="IPR006073">
    <property type="entry name" value="GTP-bd"/>
</dbReference>
<keyword evidence="5 6" id="KW-0342">GTP-binding</keyword>